<evidence type="ECO:0000313" key="5">
    <source>
        <dbReference type="Proteomes" id="UP000655420"/>
    </source>
</evidence>
<organism evidence="4 5">
    <name type="scientific">Thermohalobaculum xanthum</name>
    <dbReference type="NCBI Taxonomy" id="2753746"/>
    <lineage>
        <taxon>Bacteria</taxon>
        <taxon>Pseudomonadati</taxon>
        <taxon>Pseudomonadota</taxon>
        <taxon>Alphaproteobacteria</taxon>
        <taxon>Rhodobacterales</taxon>
        <taxon>Paracoccaceae</taxon>
        <taxon>Thermohalobaculum</taxon>
    </lineage>
</organism>
<dbReference type="Pfam" id="PF00685">
    <property type="entry name" value="Sulfotransfer_1"/>
    <property type="match status" value="1"/>
</dbReference>
<feature type="domain" description="Sulfotransferase" evidence="3">
    <location>
        <begin position="7"/>
        <end position="274"/>
    </location>
</feature>
<dbReference type="GO" id="GO:0008146">
    <property type="term" value="F:sulfotransferase activity"/>
    <property type="evidence" value="ECO:0007669"/>
    <property type="project" value="InterPro"/>
</dbReference>
<sequence>MPTKNILWLASYPKSGNTWVRIFLANYLFAKDEPVPINEVHRLGIGDSVTATYRRVAKGNFDPLDHQQTIALRGKVLRAIAANDADINFVKTHAMNSKALGVDLVPQHLTRSAVYLVRNPLDMVVSYARHYGMTHAAAAAGIARDDNTTVGNSGSVKQFLGNWSRHVRSWTRTKAFPVFVMRYEDMLADPNTAFEGLVRFIGLTPDAGKLERSIRFSSFEEVSRQEKTSSFIERSENSERFFHTGKSDQWKDALAPEIIERIRKDHHDVMAEFGYL</sequence>
<reference evidence="4" key="1">
    <citation type="submission" date="2020-12" db="EMBL/GenBank/DDBJ databases">
        <title>Bacterial taxonomy.</title>
        <authorList>
            <person name="Pan X."/>
        </authorList>
    </citation>
    <scope>NUCLEOTIDE SEQUENCE</scope>
    <source>
        <strain evidence="4">M0105</strain>
    </source>
</reference>
<evidence type="ECO:0000259" key="3">
    <source>
        <dbReference type="Pfam" id="PF00685"/>
    </source>
</evidence>
<evidence type="ECO:0000256" key="2">
    <source>
        <dbReference type="ARBA" id="ARBA00022679"/>
    </source>
</evidence>
<dbReference type="EMBL" id="JAEHHL010000009">
    <property type="protein sequence ID" value="MBK0400539.1"/>
    <property type="molecule type" value="Genomic_DNA"/>
</dbReference>
<gene>
    <name evidence="4" type="ORF">H0I76_15165</name>
</gene>
<evidence type="ECO:0000256" key="1">
    <source>
        <dbReference type="ARBA" id="ARBA00005771"/>
    </source>
</evidence>
<dbReference type="InterPro" id="IPR027417">
    <property type="entry name" value="P-loop_NTPase"/>
</dbReference>
<protein>
    <submittedName>
        <fullName evidence="4">Sulfotransferase domain-containing protein</fullName>
    </submittedName>
</protein>
<dbReference type="Proteomes" id="UP000655420">
    <property type="component" value="Unassembled WGS sequence"/>
</dbReference>
<evidence type="ECO:0000313" key="4">
    <source>
        <dbReference type="EMBL" id="MBK0400539.1"/>
    </source>
</evidence>
<dbReference type="InterPro" id="IPR000863">
    <property type="entry name" value="Sulfotransferase_dom"/>
</dbReference>
<dbReference type="Gene3D" id="3.40.50.300">
    <property type="entry name" value="P-loop containing nucleotide triphosphate hydrolases"/>
    <property type="match status" value="1"/>
</dbReference>
<keyword evidence="2" id="KW-0808">Transferase</keyword>
<comment type="caution">
    <text evidence="4">The sequence shown here is derived from an EMBL/GenBank/DDBJ whole genome shotgun (WGS) entry which is preliminary data.</text>
</comment>
<dbReference type="PANTHER" id="PTHR11783">
    <property type="entry name" value="SULFOTRANSFERASE SULT"/>
    <property type="match status" value="1"/>
</dbReference>
<keyword evidence="5" id="KW-1185">Reference proteome</keyword>
<comment type="similarity">
    <text evidence="1">Belongs to the sulfotransferase 1 family.</text>
</comment>
<dbReference type="AlphaFoldDB" id="A0A8J7MAL3"/>
<name>A0A8J7MAL3_9RHOB</name>
<proteinExistence type="inferred from homology"/>
<dbReference type="SUPFAM" id="SSF52540">
    <property type="entry name" value="P-loop containing nucleoside triphosphate hydrolases"/>
    <property type="match status" value="1"/>
</dbReference>
<dbReference type="RefSeq" id="WP_200611475.1">
    <property type="nucleotide sequence ID" value="NZ_JAEHHL010000009.1"/>
</dbReference>
<accession>A0A8J7MAL3</accession>